<evidence type="ECO:0000313" key="4">
    <source>
        <dbReference type="Proteomes" id="UP000800082"/>
    </source>
</evidence>
<organism evidence="3 4">
    <name type="scientific">Didymella exigua CBS 183.55</name>
    <dbReference type="NCBI Taxonomy" id="1150837"/>
    <lineage>
        <taxon>Eukaryota</taxon>
        <taxon>Fungi</taxon>
        <taxon>Dikarya</taxon>
        <taxon>Ascomycota</taxon>
        <taxon>Pezizomycotina</taxon>
        <taxon>Dothideomycetes</taxon>
        <taxon>Pleosporomycetidae</taxon>
        <taxon>Pleosporales</taxon>
        <taxon>Pleosporineae</taxon>
        <taxon>Didymellaceae</taxon>
        <taxon>Didymella</taxon>
    </lineage>
</organism>
<dbReference type="Pfam" id="PF07792">
    <property type="entry name" value="Afi1"/>
    <property type="match status" value="1"/>
</dbReference>
<feature type="domain" description="UDENN" evidence="2">
    <location>
        <begin position="519"/>
        <end position="1057"/>
    </location>
</feature>
<name>A0A6A5S5U1_9PLEO</name>
<dbReference type="Pfam" id="PF08616">
    <property type="entry name" value="SPA"/>
    <property type="match status" value="1"/>
</dbReference>
<dbReference type="GO" id="GO:0005886">
    <property type="term" value="C:plasma membrane"/>
    <property type="evidence" value="ECO:0007669"/>
    <property type="project" value="TreeGrafter"/>
</dbReference>
<dbReference type="RefSeq" id="XP_033454114.1">
    <property type="nucleotide sequence ID" value="XM_033597614.1"/>
</dbReference>
<proteinExistence type="predicted"/>
<accession>A0A6A5S5U1</accession>
<evidence type="ECO:0000313" key="3">
    <source>
        <dbReference type="EMBL" id="KAF1933866.1"/>
    </source>
</evidence>
<dbReference type="PANTHER" id="PTHR28245:SF1">
    <property type="entry name" value="ARF3-INTERACTING PROTEIN 1"/>
    <property type="match status" value="1"/>
</dbReference>
<evidence type="ECO:0000259" key="2">
    <source>
        <dbReference type="PROSITE" id="PS50211"/>
    </source>
</evidence>
<dbReference type="PROSITE" id="PS50211">
    <property type="entry name" value="DENN"/>
    <property type="match status" value="1"/>
</dbReference>
<feature type="region of interest" description="Disordered" evidence="1">
    <location>
        <begin position="424"/>
        <end position="490"/>
    </location>
</feature>
<feature type="compositionally biased region" description="Basic residues" evidence="1">
    <location>
        <begin position="586"/>
        <end position="595"/>
    </location>
</feature>
<dbReference type="EMBL" id="ML978956">
    <property type="protein sequence ID" value="KAF1933866.1"/>
    <property type="molecule type" value="Genomic_DNA"/>
</dbReference>
<dbReference type="InterPro" id="IPR012860">
    <property type="entry name" value="Afi1_N"/>
</dbReference>
<feature type="region of interest" description="Disordered" evidence="1">
    <location>
        <begin position="575"/>
        <end position="645"/>
    </location>
</feature>
<reference evidence="3" key="1">
    <citation type="journal article" date="2020" name="Stud. Mycol.">
        <title>101 Dothideomycetes genomes: a test case for predicting lifestyles and emergence of pathogens.</title>
        <authorList>
            <person name="Haridas S."/>
            <person name="Albert R."/>
            <person name="Binder M."/>
            <person name="Bloem J."/>
            <person name="Labutti K."/>
            <person name="Salamov A."/>
            <person name="Andreopoulos B."/>
            <person name="Baker S."/>
            <person name="Barry K."/>
            <person name="Bills G."/>
            <person name="Bluhm B."/>
            <person name="Cannon C."/>
            <person name="Castanera R."/>
            <person name="Culley D."/>
            <person name="Daum C."/>
            <person name="Ezra D."/>
            <person name="Gonzalez J."/>
            <person name="Henrissat B."/>
            <person name="Kuo A."/>
            <person name="Liang C."/>
            <person name="Lipzen A."/>
            <person name="Lutzoni F."/>
            <person name="Magnuson J."/>
            <person name="Mondo S."/>
            <person name="Nolan M."/>
            <person name="Ohm R."/>
            <person name="Pangilinan J."/>
            <person name="Park H.-J."/>
            <person name="Ramirez L."/>
            <person name="Alfaro M."/>
            <person name="Sun H."/>
            <person name="Tritt A."/>
            <person name="Yoshinaga Y."/>
            <person name="Zwiers L.-H."/>
            <person name="Turgeon B."/>
            <person name="Goodwin S."/>
            <person name="Spatafora J."/>
            <person name="Crous P."/>
            <person name="Grigoriev I."/>
        </authorList>
    </citation>
    <scope>NUCLEOTIDE SEQUENCE</scope>
    <source>
        <strain evidence="3">CBS 183.55</strain>
    </source>
</reference>
<dbReference type="InterPro" id="IPR052809">
    <property type="entry name" value="Actin_polarity_regulatory"/>
</dbReference>
<dbReference type="GeneID" id="54355281"/>
<dbReference type="OrthoDB" id="66409at2759"/>
<feature type="compositionally biased region" description="Acidic residues" evidence="1">
    <location>
        <begin position="609"/>
        <end position="640"/>
    </location>
</feature>
<protein>
    <recommendedName>
        <fullName evidence="2">UDENN domain-containing protein</fullName>
    </recommendedName>
</protein>
<sequence length="1238" mass="133549">MNSWYRNTSPLPSPLPALAALPNALRPLNPSTAMSISLSVRRRPPASGAVCSSASLSSARSIWPSSPSSKASNAALSSFGRESPPSRSDSVLRYVARLMLCAPSRYVASVAGVAARPSCDSMSATSAALTWPSSSRSMTLNDSRMLWRSGGGSLERASLVVWRIMAGRAGALVSTGGRWTGLGSNGLVSTGRAFSTTFSMGFTGKSASMARPTAFSAAFSAAFGGESGASTTFAGESGASTGFSDRSCEGELGASPAVFSHGGAFCEALLVVVGRSGAGDRAFGVLGFSGELVGVDGRAVDGEPWRTEPGRPKGDWRDPRALLKKSGDGFASVGADMMLCRWPSSMGVARAAGCSMRRECSVLTFAPSPATGAPAVLSVDLRARPTPERYPCVGPLARPRADPRHARDGGIVEKMETHMADVMAPRPGGLQRQPSFSSFPSFPPARSPSVSVRNDPRKARSPQPQMVPEADDGDGQGAASSRTSAHSHAAAATAATAAAATMSRLRSQYPADAVERHVEYILVASFDIDRGSVMENQYPAAISGDETTLAELMLPDQVHSRAQDWTIFFLHKDTTTEEEEKEARRERRRKRRRRKEGQDDGEAGAAPDADVDGEDDDDDGDDGDDDDDDDTEATEEESDPDGPPLVYVLNLVNTKQDNTVKRGAVVKAMAICTRHSFLHIYKPLLLLALEEYFRHPVIETLASLYNALNAMDLSLLPRLSTLESFVLHATDAKDMFVEKFERIIRQQKAADAEGASLSSTDSHPKRIAYIPPRDTHEFESKINYNGIPVPVKVPSALSPETVGDFSLIKLIQTFSTPHATQPQPFALHPHLTTSGAYTHPIIVLVNALLTQKRIIFIGHNRPSSEVAEAVLAACALASGGVLRGFVRHAFPYTDLTKVDDLLKVPGFIAGVTNPTFSFKPEWWDVLCDLPTGRMKISNRIEAASPTDGSLYFQQHGIPVSGPGSAMASEKQGGVDTTGDNAFMESMLQAIANRHGENAIRAKWRSWVLKFTRIAAAFEETVYGASALYIGSHETDAGAYGVSGHGYVWPDEHSRLRELAANVHRIEGWRSTRSYYSCVQDLARHWNRRPVRGIDLHHQHDKLRCLKLTHDQSAAIYLALARCVEEAGSPAASASGSDADLPNAVQHLTLANDPDRHPGAKLQYDTILQLLCVIPETNTGLFYLSLGLFHPRQDVRMAVVKLLERIMDHPAGRYFWGSLGRFAKLAFFRVKREEGGPPK</sequence>
<feature type="compositionally biased region" description="Basic and acidic residues" evidence="1">
    <location>
        <begin position="575"/>
        <end position="585"/>
    </location>
</feature>
<dbReference type="InterPro" id="IPR037516">
    <property type="entry name" value="Tripartite_DENN"/>
</dbReference>
<gene>
    <name evidence="3" type="ORF">M421DRAFT_87949</name>
</gene>
<evidence type="ECO:0000256" key="1">
    <source>
        <dbReference type="SAM" id="MobiDB-lite"/>
    </source>
</evidence>
<dbReference type="GO" id="GO:0051666">
    <property type="term" value="P:actin cortical patch localization"/>
    <property type="evidence" value="ECO:0007669"/>
    <property type="project" value="TreeGrafter"/>
</dbReference>
<dbReference type="AlphaFoldDB" id="A0A6A5S5U1"/>
<keyword evidence="4" id="KW-1185">Reference proteome</keyword>
<dbReference type="Proteomes" id="UP000800082">
    <property type="component" value="Unassembled WGS sequence"/>
</dbReference>
<dbReference type="PANTHER" id="PTHR28245">
    <property type="entry name" value="ARF3-INTERACTING PROTEIN 1"/>
    <property type="match status" value="1"/>
</dbReference>
<feature type="compositionally biased region" description="Low complexity" evidence="1">
    <location>
        <begin position="478"/>
        <end position="490"/>
    </location>
</feature>